<dbReference type="CDD" id="cd02440">
    <property type="entry name" value="AdoMet_MTases"/>
    <property type="match status" value="1"/>
</dbReference>
<dbReference type="GO" id="GO:0005840">
    <property type="term" value="C:ribosome"/>
    <property type="evidence" value="ECO:0007669"/>
    <property type="project" value="UniProtKB-KW"/>
</dbReference>
<dbReference type="Gene3D" id="3.40.50.150">
    <property type="entry name" value="Vaccinia Virus protein VP39"/>
    <property type="match status" value="1"/>
</dbReference>
<dbReference type="GO" id="GO:0008276">
    <property type="term" value="F:protein methyltransferase activity"/>
    <property type="evidence" value="ECO:0007669"/>
    <property type="project" value="TreeGrafter"/>
</dbReference>
<evidence type="ECO:0000313" key="3">
    <source>
        <dbReference type="EMBL" id="RKD75562.1"/>
    </source>
</evidence>
<dbReference type="Pfam" id="PF06325">
    <property type="entry name" value="PrmA"/>
    <property type="match status" value="1"/>
</dbReference>
<reference evidence="3 4" key="1">
    <citation type="submission" date="2018-09" db="EMBL/GenBank/DDBJ databases">
        <title>Genomic Encyclopedia of Archaeal and Bacterial Type Strains, Phase II (KMG-II): from individual species to whole genera.</title>
        <authorList>
            <person name="Goeker M."/>
        </authorList>
    </citation>
    <scope>NUCLEOTIDE SEQUENCE [LARGE SCALE GENOMIC DNA]</scope>
    <source>
        <strain evidence="3 4">DSM 17008</strain>
    </source>
</reference>
<accession>A0A419V6F2</accession>
<dbReference type="SUPFAM" id="SSF53335">
    <property type="entry name" value="S-adenosyl-L-methionine-dependent methyltransferases"/>
    <property type="match status" value="1"/>
</dbReference>
<dbReference type="GO" id="GO:0032259">
    <property type="term" value="P:methylation"/>
    <property type="evidence" value="ECO:0007669"/>
    <property type="project" value="UniProtKB-KW"/>
</dbReference>
<keyword evidence="1 3" id="KW-0489">Methyltransferase</keyword>
<evidence type="ECO:0000313" key="4">
    <source>
        <dbReference type="Proteomes" id="UP000285120"/>
    </source>
</evidence>
<keyword evidence="3" id="KW-0687">Ribonucleoprotein</keyword>
<dbReference type="EMBL" id="RAPK01000007">
    <property type="protein sequence ID" value="RKD75562.1"/>
    <property type="molecule type" value="Genomic_DNA"/>
</dbReference>
<keyword evidence="2 3" id="KW-0808">Transferase</keyword>
<protein>
    <submittedName>
        <fullName evidence="3">[LSU ribosomal protein L11P]-lysine N-methyltransferase</fullName>
    </submittedName>
</protein>
<gene>
    <name evidence="3" type="ORF">ATL39_1263</name>
</gene>
<dbReference type="PANTHER" id="PTHR43648">
    <property type="entry name" value="ELECTRON TRANSFER FLAVOPROTEIN BETA SUBUNIT LYSINE METHYLTRANSFERASE"/>
    <property type="match status" value="1"/>
</dbReference>
<comment type="caution">
    <text evidence="3">The sequence shown here is derived from an EMBL/GenBank/DDBJ whole genome shotgun (WGS) entry which is preliminary data.</text>
</comment>
<organism evidence="3 4">
    <name type="scientific">Sinobaca qinghaiensis</name>
    <dbReference type="NCBI Taxonomy" id="342944"/>
    <lineage>
        <taxon>Bacteria</taxon>
        <taxon>Bacillati</taxon>
        <taxon>Bacillota</taxon>
        <taxon>Bacilli</taxon>
        <taxon>Bacillales</taxon>
        <taxon>Sporolactobacillaceae</taxon>
        <taxon>Sinobaca</taxon>
    </lineage>
</organism>
<dbReference type="RefSeq" id="WP_120192432.1">
    <property type="nucleotide sequence ID" value="NZ_RAPK01000007.1"/>
</dbReference>
<evidence type="ECO:0000256" key="2">
    <source>
        <dbReference type="ARBA" id="ARBA00022679"/>
    </source>
</evidence>
<dbReference type="InterPro" id="IPR050078">
    <property type="entry name" value="Ribosomal_L11_MeTrfase_PrmA"/>
</dbReference>
<proteinExistence type="predicted"/>
<evidence type="ECO:0000256" key="1">
    <source>
        <dbReference type="ARBA" id="ARBA00022603"/>
    </source>
</evidence>
<dbReference type="AlphaFoldDB" id="A0A419V6F2"/>
<dbReference type="PANTHER" id="PTHR43648:SF1">
    <property type="entry name" value="ELECTRON TRANSFER FLAVOPROTEIN BETA SUBUNIT LYSINE METHYLTRANSFERASE"/>
    <property type="match status" value="1"/>
</dbReference>
<dbReference type="Proteomes" id="UP000285120">
    <property type="component" value="Unassembled WGS sequence"/>
</dbReference>
<keyword evidence="3" id="KW-0689">Ribosomal protein</keyword>
<name>A0A419V6F2_9BACL</name>
<dbReference type="OrthoDB" id="1888493at2"/>
<sequence>MWKITVPPEKEEDLVYRLNEAEMYSFFIQEAIQITKNFDGYSYIKDSNGSQMLFIDDQMYPEASVIADVLGIPKEKIDWEKLDDSVEEYKDRPIVNGWELQYPPFEHRHDKSICLDPQGAFGTGLHGTTIDMLSIIAEEEPAPSNVLDAGTGSGILAVGAALKGAQVDAFDIQPVTREVMAQASLNHVEQQITVYEKDLLAEVPPRRSYDWIVVNIGASFSIEMLVYLKKHNVHFNKLAISGIIEWSTEAVEQACVLAGLEKEKHKVSGEWHTMLWTKKGV</sequence>
<keyword evidence="4" id="KW-1185">Reference proteome</keyword>
<dbReference type="InterPro" id="IPR029063">
    <property type="entry name" value="SAM-dependent_MTases_sf"/>
</dbReference>